<gene>
    <name evidence="3" type="primary">Dvir\GJ18837</name>
    <name evidence="3" type="ORF">Dvir_GJ18837</name>
</gene>
<keyword evidence="2" id="KW-0812">Transmembrane</keyword>
<keyword evidence="2" id="KW-1133">Transmembrane helix</keyword>
<sequence length="386" mass="44697">MGIAETDKRVQRDSSDVKAQKARNRSFLKRRAVQLSNCYLQSNWNLCTHLQRQWNRRRLRRLFSSDKQSGRDSNRSNLKQQSWSFFWYTLVPMFLVLCFSCGITLYQNTDAVSKFMQRYSTQYQAIVHNKLNYCDRTIPLHEIFEHIHENVINQEVALEQLEQALANQSSFQAIALVGTSGVGKSLTMRMLQEKYPWSENVQNIAWNDYELIDEEARYQAVWGMLSNLAHCGRNLIIIDNMAMCDLEYVSSINSLILSNTDVASGNNDLDKKQLTIIYVFNLNGMLPEEHYSQQLKMLQKLPPTTVISYRVFGPADLEKCVRHEAKVVGLNLEERYIEEMVNTTDVKVSGCKTVRSKVLIYGLPQSNDEEEQEKHSQTEMTPIEGH</sequence>
<dbReference type="PhylomeDB" id="B4M1J8"/>
<feature type="transmembrane region" description="Helical" evidence="2">
    <location>
        <begin position="85"/>
        <end position="106"/>
    </location>
</feature>
<dbReference type="InParanoid" id="B4M1J8"/>
<protein>
    <recommendedName>
        <fullName evidence="5">AAA+ ATPase domain-containing protein</fullName>
    </recommendedName>
</protein>
<dbReference type="Proteomes" id="UP000008792">
    <property type="component" value="Unassembled WGS sequence"/>
</dbReference>
<evidence type="ECO:0000313" key="3">
    <source>
        <dbReference type="EMBL" id="EDW65552.1"/>
    </source>
</evidence>
<dbReference type="AlphaFoldDB" id="B4M1J8"/>
<feature type="region of interest" description="Disordered" evidence="1">
    <location>
        <begin position="365"/>
        <end position="386"/>
    </location>
</feature>
<keyword evidence="2" id="KW-0472">Membrane</keyword>
<dbReference type="OMA" id="CKTVRAK"/>
<dbReference type="FunCoup" id="B4M1J8">
    <property type="interactions" value="2"/>
</dbReference>
<proteinExistence type="predicted"/>
<dbReference type="EMBL" id="CH940651">
    <property type="protein sequence ID" value="EDW65552.1"/>
    <property type="molecule type" value="Genomic_DNA"/>
</dbReference>
<dbReference type="Gene3D" id="3.40.50.300">
    <property type="entry name" value="P-loop containing nucleotide triphosphate hydrolases"/>
    <property type="match status" value="1"/>
</dbReference>
<dbReference type="KEGG" id="dvi:6631703"/>
<dbReference type="eggNOG" id="ENOG502SDUG">
    <property type="taxonomic scope" value="Eukaryota"/>
</dbReference>
<dbReference type="HOGENOM" id="CLU_067926_0_0_1"/>
<evidence type="ECO:0000256" key="2">
    <source>
        <dbReference type="SAM" id="Phobius"/>
    </source>
</evidence>
<organism evidence="3 4">
    <name type="scientific">Drosophila virilis</name>
    <name type="common">Fruit fly</name>
    <dbReference type="NCBI Taxonomy" id="7244"/>
    <lineage>
        <taxon>Eukaryota</taxon>
        <taxon>Metazoa</taxon>
        <taxon>Ecdysozoa</taxon>
        <taxon>Arthropoda</taxon>
        <taxon>Hexapoda</taxon>
        <taxon>Insecta</taxon>
        <taxon>Pterygota</taxon>
        <taxon>Neoptera</taxon>
        <taxon>Endopterygota</taxon>
        <taxon>Diptera</taxon>
        <taxon>Brachycera</taxon>
        <taxon>Muscomorpha</taxon>
        <taxon>Ephydroidea</taxon>
        <taxon>Drosophilidae</taxon>
        <taxon>Drosophila</taxon>
    </lineage>
</organism>
<dbReference type="InterPro" id="IPR027417">
    <property type="entry name" value="P-loop_NTPase"/>
</dbReference>
<evidence type="ECO:0000313" key="4">
    <source>
        <dbReference type="Proteomes" id="UP000008792"/>
    </source>
</evidence>
<dbReference type="OrthoDB" id="8191652at2759"/>
<evidence type="ECO:0008006" key="5">
    <source>
        <dbReference type="Google" id="ProtNLM"/>
    </source>
</evidence>
<keyword evidence="4" id="KW-1185">Reference proteome</keyword>
<dbReference type="SUPFAM" id="SSF52540">
    <property type="entry name" value="P-loop containing nucleoside triphosphate hydrolases"/>
    <property type="match status" value="1"/>
</dbReference>
<evidence type="ECO:0000256" key="1">
    <source>
        <dbReference type="SAM" id="MobiDB-lite"/>
    </source>
</evidence>
<accession>B4M1J8</accession>
<reference evidence="3 4" key="1">
    <citation type="journal article" date="2007" name="Nature">
        <title>Evolution of genes and genomes on the Drosophila phylogeny.</title>
        <authorList>
            <consortium name="Drosophila 12 Genomes Consortium"/>
            <person name="Clark A.G."/>
            <person name="Eisen M.B."/>
            <person name="Smith D.R."/>
            <person name="Bergman C.M."/>
            <person name="Oliver B."/>
            <person name="Markow T.A."/>
            <person name="Kaufman T.C."/>
            <person name="Kellis M."/>
            <person name="Gelbart W."/>
            <person name="Iyer V.N."/>
            <person name="Pollard D.A."/>
            <person name="Sackton T.B."/>
            <person name="Larracuente A.M."/>
            <person name="Singh N.D."/>
            <person name="Abad J.P."/>
            <person name="Abt D.N."/>
            <person name="Adryan B."/>
            <person name="Aguade M."/>
            <person name="Akashi H."/>
            <person name="Anderson W.W."/>
            <person name="Aquadro C.F."/>
            <person name="Ardell D.H."/>
            <person name="Arguello R."/>
            <person name="Artieri C.G."/>
            <person name="Barbash D.A."/>
            <person name="Barker D."/>
            <person name="Barsanti P."/>
            <person name="Batterham P."/>
            <person name="Batzoglou S."/>
            <person name="Begun D."/>
            <person name="Bhutkar A."/>
            <person name="Blanco E."/>
            <person name="Bosak S.A."/>
            <person name="Bradley R.K."/>
            <person name="Brand A.D."/>
            <person name="Brent M.R."/>
            <person name="Brooks A.N."/>
            <person name="Brown R.H."/>
            <person name="Butlin R.K."/>
            <person name="Caggese C."/>
            <person name="Calvi B.R."/>
            <person name="Bernardo de Carvalho A."/>
            <person name="Caspi A."/>
            <person name="Castrezana S."/>
            <person name="Celniker S.E."/>
            <person name="Chang J.L."/>
            <person name="Chapple C."/>
            <person name="Chatterji S."/>
            <person name="Chinwalla A."/>
            <person name="Civetta A."/>
            <person name="Clifton S.W."/>
            <person name="Comeron J.M."/>
            <person name="Costello J.C."/>
            <person name="Coyne J.A."/>
            <person name="Daub J."/>
            <person name="David R.G."/>
            <person name="Delcher A.L."/>
            <person name="Delehaunty K."/>
            <person name="Do C.B."/>
            <person name="Ebling H."/>
            <person name="Edwards K."/>
            <person name="Eickbush T."/>
            <person name="Evans J.D."/>
            <person name="Filipski A."/>
            <person name="Findeiss S."/>
            <person name="Freyhult E."/>
            <person name="Fulton L."/>
            <person name="Fulton R."/>
            <person name="Garcia A.C."/>
            <person name="Gardiner A."/>
            <person name="Garfield D.A."/>
            <person name="Garvin B.E."/>
            <person name="Gibson G."/>
            <person name="Gilbert D."/>
            <person name="Gnerre S."/>
            <person name="Godfrey J."/>
            <person name="Good R."/>
            <person name="Gotea V."/>
            <person name="Gravely B."/>
            <person name="Greenberg A.J."/>
            <person name="Griffiths-Jones S."/>
            <person name="Gross S."/>
            <person name="Guigo R."/>
            <person name="Gustafson E.A."/>
            <person name="Haerty W."/>
            <person name="Hahn M.W."/>
            <person name="Halligan D.L."/>
            <person name="Halpern A.L."/>
            <person name="Halter G.M."/>
            <person name="Han M.V."/>
            <person name="Heger A."/>
            <person name="Hillier L."/>
            <person name="Hinrichs A.S."/>
            <person name="Holmes I."/>
            <person name="Hoskins R.A."/>
            <person name="Hubisz M.J."/>
            <person name="Hultmark D."/>
            <person name="Huntley M.A."/>
            <person name="Jaffe D.B."/>
            <person name="Jagadeeshan S."/>
            <person name="Jeck W.R."/>
            <person name="Johnson J."/>
            <person name="Jones C.D."/>
            <person name="Jordan W.C."/>
            <person name="Karpen G.H."/>
            <person name="Kataoka E."/>
            <person name="Keightley P.D."/>
            <person name="Kheradpour P."/>
            <person name="Kirkness E.F."/>
            <person name="Koerich L.B."/>
            <person name="Kristiansen K."/>
            <person name="Kudrna D."/>
            <person name="Kulathinal R.J."/>
            <person name="Kumar S."/>
            <person name="Kwok R."/>
            <person name="Lander E."/>
            <person name="Langley C.H."/>
            <person name="Lapoint R."/>
            <person name="Lazzaro B.P."/>
            <person name="Lee S.J."/>
            <person name="Levesque L."/>
            <person name="Li R."/>
            <person name="Lin C.F."/>
            <person name="Lin M.F."/>
            <person name="Lindblad-Toh K."/>
            <person name="Llopart A."/>
            <person name="Long M."/>
            <person name="Low L."/>
            <person name="Lozovsky E."/>
            <person name="Lu J."/>
            <person name="Luo M."/>
            <person name="Machado C.A."/>
            <person name="Makalowski W."/>
            <person name="Marzo M."/>
            <person name="Matsuda M."/>
            <person name="Matzkin L."/>
            <person name="McAllister B."/>
            <person name="McBride C.S."/>
            <person name="McKernan B."/>
            <person name="McKernan K."/>
            <person name="Mendez-Lago M."/>
            <person name="Minx P."/>
            <person name="Mollenhauer M.U."/>
            <person name="Montooth K."/>
            <person name="Mount S.M."/>
            <person name="Mu X."/>
            <person name="Myers E."/>
            <person name="Negre B."/>
            <person name="Newfeld S."/>
            <person name="Nielsen R."/>
            <person name="Noor M.A."/>
            <person name="O'Grady P."/>
            <person name="Pachter L."/>
            <person name="Papaceit M."/>
            <person name="Parisi M.J."/>
            <person name="Parisi M."/>
            <person name="Parts L."/>
            <person name="Pedersen J.S."/>
            <person name="Pesole G."/>
            <person name="Phillippy A.M."/>
            <person name="Ponting C.P."/>
            <person name="Pop M."/>
            <person name="Porcelli D."/>
            <person name="Powell J.R."/>
            <person name="Prohaska S."/>
            <person name="Pruitt K."/>
            <person name="Puig M."/>
            <person name="Quesneville H."/>
            <person name="Ram K.R."/>
            <person name="Rand D."/>
            <person name="Rasmussen M.D."/>
            <person name="Reed L.K."/>
            <person name="Reenan R."/>
            <person name="Reily A."/>
            <person name="Remington K.A."/>
            <person name="Rieger T.T."/>
            <person name="Ritchie M.G."/>
            <person name="Robin C."/>
            <person name="Rogers Y.H."/>
            <person name="Rohde C."/>
            <person name="Rozas J."/>
            <person name="Rubenfield M.J."/>
            <person name="Ruiz A."/>
            <person name="Russo S."/>
            <person name="Salzberg S.L."/>
            <person name="Sanchez-Gracia A."/>
            <person name="Saranga D.J."/>
            <person name="Sato H."/>
            <person name="Schaeffer S.W."/>
            <person name="Schatz M.C."/>
            <person name="Schlenke T."/>
            <person name="Schwartz R."/>
            <person name="Segarra C."/>
            <person name="Singh R.S."/>
            <person name="Sirot L."/>
            <person name="Sirota M."/>
            <person name="Sisneros N.B."/>
            <person name="Smith C.D."/>
            <person name="Smith T.F."/>
            <person name="Spieth J."/>
            <person name="Stage D.E."/>
            <person name="Stark A."/>
            <person name="Stephan W."/>
            <person name="Strausberg R.L."/>
            <person name="Strempel S."/>
            <person name="Sturgill D."/>
            <person name="Sutton G."/>
            <person name="Sutton G.G."/>
            <person name="Tao W."/>
            <person name="Teichmann S."/>
            <person name="Tobari Y.N."/>
            <person name="Tomimura Y."/>
            <person name="Tsolas J.M."/>
            <person name="Valente V.L."/>
            <person name="Venter E."/>
            <person name="Venter J.C."/>
            <person name="Vicario S."/>
            <person name="Vieira F.G."/>
            <person name="Vilella A.J."/>
            <person name="Villasante A."/>
            <person name="Walenz B."/>
            <person name="Wang J."/>
            <person name="Wasserman M."/>
            <person name="Watts T."/>
            <person name="Wilson D."/>
            <person name="Wilson R.K."/>
            <person name="Wing R.A."/>
            <person name="Wolfner M.F."/>
            <person name="Wong A."/>
            <person name="Wong G.K."/>
            <person name="Wu C.I."/>
            <person name="Wu G."/>
            <person name="Yamamoto D."/>
            <person name="Yang H.P."/>
            <person name="Yang S.P."/>
            <person name="Yorke J.A."/>
            <person name="Yoshida K."/>
            <person name="Zdobnov E."/>
            <person name="Zhang P."/>
            <person name="Zhang Y."/>
            <person name="Zimin A.V."/>
            <person name="Baldwin J."/>
            <person name="Abdouelleil A."/>
            <person name="Abdulkadir J."/>
            <person name="Abebe A."/>
            <person name="Abera B."/>
            <person name="Abreu J."/>
            <person name="Acer S.C."/>
            <person name="Aftuck L."/>
            <person name="Alexander A."/>
            <person name="An P."/>
            <person name="Anderson E."/>
            <person name="Anderson S."/>
            <person name="Arachi H."/>
            <person name="Azer M."/>
            <person name="Bachantsang P."/>
            <person name="Barry A."/>
            <person name="Bayul T."/>
            <person name="Berlin A."/>
            <person name="Bessette D."/>
            <person name="Bloom T."/>
            <person name="Blye J."/>
            <person name="Boguslavskiy L."/>
            <person name="Bonnet C."/>
            <person name="Boukhgalter B."/>
            <person name="Bourzgui I."/>
            <person name="Brown A."/>
            <person name="Cahill P."/>
            <person name="Channer S."/>
            <person name="Cheshatsang Y."/>
            <person name="Chuda L."/>
            <person name="Citroen M."/>
            <person name="Collymore A."/>
            <person name="Cooke P."/>
            <person name="Costello M."/>
            <person name="D'Aco K."/>
            <person name="Daza R."/>
            <person name="De Haan G."/>
            <person name="DeGray S."/>
            <person name="DeMaso C."/>
            <person name="Dhargay N."/>
            <person name="Dooley K."/>
            <person name="Dooley E."/>
            <person name="Doricent M."/>
            <person name="Dorje P."/>
            <person name="Dorjee K."/>
            <person name="Dupes A."/>
            <person name="Elong R."/>
            <person name="Falk J."/>
            <person name="Farina A."/>
            <person name="Faro S."/>
            <person name="Ferguson D."/>
            <person name="Fisher S."/>
            <person name="Foley C.D."/>
            <person name="Franke A."/>
            <person name="Friedrich D."/>
            <person name="Gadbois L."/>
            <person name="Gearin G."/>
            <person name="Gearin C.R."/>
            <person name="Giannoukos G."/>
            <person name="Goode T."/>
            <person name="Graham J."/>
            <person name="Grandbois E."/>
            <person name="Grewal S."/>
            <person name="Gyaltsen K."/>
            <person name="Hafez N."/>
            <person name="Hagos B."/>
            <person name="Hall J."/>
            <person name="Henson C."/>
            <person name="Hollinger A."/>
            <person name="Honan T."/>
            <person name="Huard M.D."/>
            <person name="Hughes L."/>
            <person name="Hurhula B."/>
            <person name="Husby M.E."/>
            <person name="Kamat A."/>
            <person name="Kanga B."/>
            <person name="Kashin S."/>
            <person name="Khazanovich D."/>
            <person name="Kisner P."/>
            <person name="Lance K."/>
            <person name="Lara M."/>
            <person name="Lee W."/>
            <person name="Lennon N."/>
            <person name="Letendre F."/>
            <person name="LeVine R."/>
            <person name="Lipovsky A."/>
            <person name="Liu X."/>
            <person name="Liu J."/>
            <person name="Liu S."/>
            <person name="Lokyitsang T."/>
            <person name="Lokyitsang Y."/>
            <person name="Lubonja R."/>
            <person name="Lui A."/>
            <person name="MacDonald P."/>
            <person name="Magnisalis V."/>
            <person name="Maru K."/>
            <person name="Matthews C."/>
            <person name="McCusker W."/>
            <person name="McDonough S."/>
            <person name="Mehta T."/>
            <person name="Meldrim J."/>
            <person name="Meneus L."/>
            <person name="Mihai O."/>
            <person name="Mihalev A."/>
            <person name="Mihova T."/>
            <person name="Mittelman R."/>
            <person name="Mlenga V."/>
            <person name="Montmayeur A."/>
            <person name="Mulrain L."/>
            <person name="Navidi A."/>
            <person name="Naylor J."/>
            <person name="Negash T."/>
            <person name="Nguyen T."/>
            <person name="Nguyen N."/>
            <person name="Nicol R."/>
            <person name="Norbu C."/>
            <person name="Norbu N."/>
            <person name="Novod N."/>
            <person name="O'Neill B."/>
            <person name="Osman S."/>
            <person name="Markiewicz E."/>
            <person name="Oyono O.L."/>
            <person name="Patti C."/>
            <person name="Phunkhang P."/>
            <person name="Pierre F."/>
            <person name="Priest M."/>
            <person name="Raghuraman S."/>
            <person name="Rege F."/>
            <person name="Reyes R."/>
            <person name="Rise C."/>
            <person name="Rogov P."/>
            <person name="Ross K."/>
            <person name="Ryan E."/>
            <person name="Settipalli S."/>
            <person name="Shea T."/>
            <person name="Sherpa N."/>
            <person name="Shi L."/>
            <person name="Shih D."/>
            <person name="Sparrow T."/>
            <person name="Spaulding J."/>
            <person name="Stalker J."/>
            <person name="Stange-Thomann N."/>
            <person name="Stavropoulos S."/>
            <person name="Stone C."/>
            <person name="Strader C."/>
            <person name="Tesfaye S."/>
            <person name="Thomson T."/>
            <person name="Thoulutsang Y."/>
            <person name="Thoulutsang D."/>
            <person name="Topham K."/>
            <person name="Topping I."/>
            <person name="Tsamla T."/>
            <person name="Vassiliev H."/>
            <person name="Vo A."/>
            <person name="Wangchuk T."/>
            <person name="Wangdi T."/>
            <person name="Weiand M."/>
            <person name="Wilkinson J."/>
            <person name="Wilson A."/>
            <person name="Yadav S."/>
            <person name="Young G."/>
            <person name="Yu Q."/>
            <person name="Zembek L."/>
            <person name="Zhong D."/>
            <person name="Zimmer A."/>
            <person name="Zwirko Z."/>
            <person name="Jaffe D.B."/>
            <person name="Alvarez P."/>
            <person name="Brockman W."/>
            <person name="Butler J."/>
            <person name="Chin C."/>
            <person name="Gnerre S."/>
            <person name="Grabherr M."/>
            <person name="Kleber M."/>
            <person name="Mauceli E."/>
            <person name="MacCallum I."/>
        </authorList>
    </citation>
    <scope>NUCLEOTIDE SEQUENCE [LARGE SCALE GENOMIC DNA]</scope>
    <source>
        <strain evidence="4">Tucson 15010-1051.87</strain>
    </source>
</reference>
<name>B4M1J8_DROVI</name>